<gene>
    <name evidence="1" type="ORF">GCM10010992_08940</name>
</gene>
<organism evidence="1 2">
    <name type="scientific">Cloacibacterium rupense</name>
    <dbReference type="NCBI Taxonomy" id="517423"/>
    <lineage>
        <taxon>Bacteria</taxon>
        <taxon>Pseudomonadati</taxon>
        <taxon>Bacteroidota</taxon>
        <taxon>Flavobacteriia</taxon>
        <taxon>Flavobacteriales</taxon>
        <taxon>Weeksellaceae</taxon>
    </lineage>
</organism>
<keyword evidence="2" id="KW-1185">Reference proteome</keyword>
<dbReference type="EMBL" id="BMLV01000002">
    <property type="protein sequence ID" value="GGP02858.1"/>
    <property type="molecule type" value="Genomic_DNA"/>
</dbReference>
<evidence type="ECO:0000313" key="1">
    <source>
        <dbReference type="EMBL" id="GGP02858.1"/>
    </source>
</evidence>
<reference evidence="2" key="1">
    <citation type="journal article" date="2019" name="Int. J. Syst. Evol. Microbiol.">
        <title>The Global Catalogue of Microorganisms (GCM) 10K type strain sequencing project: providing services to taxonomists for standard genome sequencing and annotation.</title>
        <authorList>
            <consortium name="The Broad Institute Genomics Platform"/>
            <consortium name="The Broad Institute Genome Sequencing Center for Infectious Disease"/>
            <person name="Wu L."/>
            <person name="Ma J."/>
        </authorList>
    </citation>
    <scope>NUCLEOTIDE SEQUENCE [LARGE SCALE GENOMIC DNA]</scope>
    <source>
        <strain evidence="2">CGMCC 1.7656</strain>
    </source>
</reference>
<protein>
    <recommendedName>
        <fullName evidence="3">Outer membrane protein assembly factor BamA</fullName>
    </recommendedName>
</protein>
<name>A0ABQ2NGM9_9FLAO</name>
<dbReference type="Proteomes" id="UP000620064">
    <property type="component" value="Unassembled WGS sequence"/>
</dbReference>
<dbReference type="Gene3D" id="2.40.160.50">
    <property type="entry name" value="membrane protein fhac: a member of the omp85/tpsb transporter family"/>
    <property type="match status" value="1"/>
</dbReference>
<proteinExistence type="predicted"/>
<sequence>MKFLDSLAENNYYFTKILNVEKVEKITKIVFDKGKNFNEAKVKFSPETAEFLKSKPEIFTKNLDSLKQKINQKYTNEGFAFNRVKTKFIGLENEVPEVEISVFKGDKRQINGFVLQGFTKVPKRFVKNLEKEFVGKKYDDENILKINSRLENHPFLILEKTPQTLFTKDSTQIYLTFQKKKANNFDGIIGFGNNDKKKFSFTGSINLNLKNVFNSFESISLYWQRNQQSGQNFDLQTDIPYLFGSNIGTNLNLNIYRQDSTFANVKFRPALYYHLSPKQKIGARGNFEISSVLDDTYTSGQDFSKKGIGVFYEFTETSEEPLFIYKTKIIAEADLLSSYYQNLEKTFKQNRYFLFAERNFHLKGNHYFNAKAESAMLDSDGEITTNELFRIGGYNSLRGFNEQSLFTDFYAFGGVEYRYLVSNQAFFDVFGQLANVRNSTLKTTSKLYSFGLGFNFILPIGLMTFQISNGQEFGNPFQFQDTKIHWGIISKF</sequence>
<accession>A0ABQ2NGM9</accession>
<evidence type="ECO:0008006" key="3">
    <source>
        <dbReference type="Google" id="ProtNLM"/>
    </source>
</evidence>
<evidence type="ECO:0000313" key="2">
    <source>
        <dbReference type="Proteomes" id="UP000620064"/>
    </source>
</evidence>
<comment type="caution">
    <text evidence="1">The sequence shown here is derived from an EMBL/GenBank/DDBJ whole genome shotgun (WGS) entry which is preliminary data.</text>
</comment>